<dbReference type="SUPFAM" id="SSF48208">
    <property type="entry name" value="Six-hairpin glycosidases"/>
    <property type="match status" value="1"/>
</dbReference>
<dbReference type="GO" id="GO:0005975">
    <property type="term" value="P:carbohydrate metabolic process"/>
    <property type="evidence" value="ECO:0007669"/>
    <property type="project" value="InterPro"/>
</dbReference>
<keyword evidence="2" id="KW-0732">Signal</keyword>
<feature type="compositionally biased region" description="Basic and acidic residues" evidence="1">
    <location>
        <begin position="27"/>
        <end position="45"/>
    </location>
</feature>
<keyword evidence="6" id="KW-1185">Reference proteome</keyword>
<dbReference type="PANTHER" id="PTHR42899">
    <property type="entry name" value="SPERMATOGENESIS-ASSOCIATED PROTEIN 20"/>
    <property type="match status" value="1"/>
</dbReference>
<protein>
    <submittedName>
        <fullName evidence="5">YyaL</fullName>
    </submittedName>
</protein>
<feature type="signal peptide" evidence="2">
    <location>
        <begin position="1"/>
        <end position="23"/>
    </location>
</feature>
<feature type="chain" id="PRO_5026895679" evidence="2">
    <location>
        <begin position="24"/>
        <end position="800"/>
    </location>
</feature>
<dbReference type="EMBL" id="CP053452">
    <property type="protein sequence ID" value="QJW93725.1"/>
    <property type="molecule type" value="Genomic_DNA"/>
</dbReference>
<dbReference type="KEGG" id="ftj:FTUN_1236"/>
<dbReference type="Gene3D" id="2.60.40.1250">
    <property type="entry name" value="Thiol:disulfide interchange protein DsbD, N-terminal domain"/>
    <property type="match status" value="1"/>
</dbReference>
<evidence type="ECO:0000313" key="6">
    <source>
        <dbReference type="Proteomes" id="UP000503447"/>
    </source>
</evidence>
<dbReference type="Proteomes" id="UP000503447">
    <property type="component" value="Chromosome"/>
</dbReference>
<dbReference type="InterPro" id="IPR036929">
    <property type="entry name" value="DsbDN_sf"/>
</dbReference>
<dbReference type="RefSeq" id="WP_171469874.1">
    <property type="nucleotide sequence ID" value="NZ_CP053452.2"/>
</dbReference>
<sequence length="800" mass="87904">MSTRMGALVLFAACAAAVGHSPAAGEPQKDKEKDKKEKDKKEKGKPNKLAKSSSPYLLQHAHNPVEWYPWGPEALERAKKENKLIFLSIGYSACHWCHVMERESFSNPEVAKLLNANFVCIKVDREERPDVDDIYMTALHVTGEQGGWPLSMFLTPEGKPIFGATYFPPEDKKVGGDTVPGFKTVLAQVVAFDKDRADLVKQADRIAERTVEALEANGRVAVLVPLKRELVAAARDAFDIDPEHGGTGNKSRSFRGTKFPRPPVWGFLLSQAQKPGNDELKTKVALTLAKMLEGGIYDHIGGGFHRYSTERTWTVPHFEKMLYDNAQLVELYAEAHAADPRPEYKRVVAETLGFIRREMTSPESTFYSALDADSNEKEGEFYVWTAAEIKAVLGNDADATLFKAVYSVTAPNFEGKYHILRLPKALAAVAKEQKLTEADLLTKLEPLKKKLFDARATRERPFLDTKIIAAWNGQMIAGYAKAGQVFNEKAYTSAAASAADFVLTKMRDKDGRLLRIYAAAPGEKPAATGTAFLDDYAYVIHGLLNLYDATRDPKWRDAAKQLTDAAVKWYGDGVRGGFYFTATDSEKLFARAKDSYDGVQPSGNSQMARNLLRLGLATKDEAYRDRGIRTIKAFALALQSSPTSMPTMLRALDELLDAAGAPETSDPKDKPAQKNPKESADVVAPKLALDPAKGGTRAFTLTLTVTEPWHLYANPVGLESLADAQTEVTVYVGGKKVEAKLDYPKGQAATDDGTGKYRVYEKTVKITGTFPAADGEVEVRVKLTACKEGTCLLPSVLKVK</sequence>
<name>A0A6M5YI57_9BACT</name>
<evidence type="ECO:0000313" key="5">
    <source>
        <dbReference type="EMBL" id="QJW93725.1"/>
    </source>
</evidence>
<organism evidence="5 6">
    <name type="scientific">Frigoriglobus tundricola</name>
    <dbReference type="NCBI Taxonomy" id="2774151"/>
    <lineage>
        <taxon>Bacteria</taxon>
        <taxon>Pseudomonadati</taxon>
        <taxon>Planctomycetota</taxon>
        <taxon>Planctomycetia</taxon>
        <taxon>Gemmatales</taxon>
        <taxon>Gemmataceae</taxon>
        <taxon>Frigoriglobus</taxon>
    </lineage>
</organism>
<feature type="region of interest" description="Disordered" evidence="1">
    <location>
        <begin position="660"/>
        <end position="681"/>
    </location>
</feature>
<dbReference type="InterPro" id="IPR036249">
    <property type="entry name" value="Thioredoxin-like_sf"/>
</dbReference>
<dbReference type="Pfam" id="PF11412">
    <property type="entry name" value="DsbD_N"/>
    <property type="match status" value="1"/>
</dbReference>
<dbReference type="PIRSF" id="PIRSF006402">
    <property type="entry name" value="UCP006402_thioredoxin"/>
    <property type="match status" value="1"/>
</dbReference>
<dbReference type="SUPFAM" id="SSF52833">
    <property type="entry name" value="Thioredoxin-like"/>
    <property type="match status" value="1"/>
</dbReference>
<evidence type="ECO:0000259" key="3">
    <source>
        <dbReference type="Pfam" id="PF03190"/>
    </source>
</evidence>
<dbReference type="Gene3D" id="3.40.30.10">
    <property type="entry name" value="Glutaredoxin"/>
    <property type="match status" value="1"/>
</dbReference>
<dbReference type="CDD" id="cd02955">
    <property type="entry name" value="SSP411"/>
    <property type="match status" value="1"/>
</dbReference>
<accession>A0A6M5YI57</accession>
<feature type="domain" description="Spermatogenesis-associated protein 20-like TRX" evidence="3">
    <location>
        <begin position="47"/>
        <end position="208"/>
    </location>
</feature>
<evidence type="ECO:0000256" key="2">
    <source>
        <dbReference type="SAM" id="SignalP"/>
    </source>
</evidence>
<dbReference type="PANTHER" id="PTHR42899:SF1">
    <property type="entry name" value="SPERMATOGENESIS-ASSOCIATED PROTEIN 20"/>
    <property type="match status" value="1"/>
</dbReference>
<reference evidence="6" key="1">
    <citation type="submission" date="2020-05" db="EMBL/GenBank/DDBJ databases">
        <title>Frigoriglobus tundricola gen. nov., sp. nov., a psychrotolerant cellulolytic planctomycete of the family Gemmataceae with two divergent copies of 16S rRNA gene.</title>
        <authorList>
            <person name="Kulichevskaya I.S."/>
            <person name="Ivanova A.A."/>
            <person name="Naumoff D.G."/>
            <person name="Beletsky A.V."/>
            <person name="Rijpstra W.I.C."/>
            <person name="Sinninghe Damste J.S."/>
            <person name="Mardanov A.V."/>
            <person name="Ravin N.V."/>
            <person name="Dedysh S.N."/>
        </authorList>
    </citation>
    <scope>NUCLEOTIDE SEQUENCE [LARGE SCALE GENOMIC DNA]</scope>
    <source>
        <strain evidence="6">PL17</strain>
    </source>
</reference>
<feature type="region of interest" description="Disordered" evidence="1">
    <location>
        <begin position="19"/>
        <end position="53"/>
    </location>
</feature>
<feature type="domain" description="Thiol:disulfide interchange protein DsbD N-terminal" evidence="4">
    <location>
        <begin position="690"/>
        <end position="795"/>
    </location>
</feature>
<dbReference type="Pfam" id="PF03190">
    <property type="entry name" value="Thioredox_DsbH"/>
    <property type="match status" value="1"/>
</dbReference>
<evidence type="ECO:0000259" key="4">
    <source>
        <dbReference type="Pfam" id="PF11412"/>
    </source>
</evidence>
<dbReference type="InterPro" id="IPR028250">
    <property type="entry name" value="DsbDN"/>
</dbReference>
<feature type="compositionally biased region" description="Basic and acidic residues" evidence="1">
    <location>
        <begin position="665"/>
        <end position="680"/>
    </location>
</feature>
<gene>
    <name evidence="5" type="ORF">FTUN_1236</name>
</gene>
<dbReference type="InterPro" id="IPR004879">
    <property type="entry name" value="Ssp411-like_TRX"/>
</dbReference>
<evidence type="ECO:0000256" key="1">
    <source>
        <dbReference type="SAM" id="MobiDB-lite"/>
    </source>
</evidence>
<proteinExistence type="predicted"/>
<dbReference type="Gene3D" id="1.50.10.10">
    <property type="match status" value="1"/>
</dbReference>
<dbReference type="InterPro" id="IPR012341">
    <property type="entry name" value="6hp_glycosidase-like_sf"/>
</dbReference>
<dbReference type="InterPro" id="IPR008928">
    <property type="entry name" value="6-hairpin_glycosidase_sf"/>
</dbReference>
<dbReference type="AlphaFoldDB" id="A0A6M5YI57"/>
<dbReference type="InterPro" id="IPR024705">
    <property type="entry name" value="Ssp411"/>
</dbReference>